<accession>A0A8K0NZ79</accession>
<protein>
    <submittedName>
        <fullName evidence="1">Uncharacterized protein</fullName>
    </submittedName>
</protein>
<dbReference type="OrthoDB" id="6626714at2759"/>
<organism evidence="1 2">
    <name type="scientific">Ladona fulva</name>
    <name type="common">Scarce chaser dragonfly</name>
    <name type="synonym">Libellula fulva</name>
    <dbReference type="NCBI Taxonomy" id="123851"/>
    <lineage>
        <taxon>Eukaryota</taxon>
        <taxon>Metazoa</taxon>
        <taxon>Ecdysozoa</taxon>
        <taxon>Arthropoda</taxon>
        <taxon>Hexapoda</taxon>
        <taxon>Insecta</taxon>
        <taxon>Pterygota</taxon>
        <taxon>Palaeoptera</taxon>
        <taxon>Odonata</taxon>
        <taxon>Epiprocta</taxon>
        <taxon>Anisoptera</taxon>
        <taxon>Libelluloidea</taxon>
        <taxon>Libellulidae</taxon>
        <taxon>Ladona</taxon>
    </lineage>
</organism>
<gene>
    <name evidence="1" type="ORF">J437_LFUL002400</name>
</gene>
<reference evidence="1" key="1">
    <citation type="submission" date="2013-04" db="EMBL/GenBank/DDBJ databases">
        <authorList>
            <person name="Qu J."/>
            <person name="Murali S.C."/>
            <person name="Bandaranaike D."/>
            <person name="Bellair M."/>
            <person name="Blankenburg K."/>
            <person name="Chao H."/>
            <person name="Dinh H."/>
            <person name="Doddapaneni H."/>
            <person name="Downs B."/>
            <person name="Dugan-Rocha S."/>
            <person name="Elkadiri S."/>
            <person name="Gnanaolivu R.D."/>
            <person name="Hernandez B."/>
            <person name="Javaid M."/>
            <person name="Jayaseelan J.C."/>
            <person name="Lee S."/>
            <person name="Li M."/>
            <person name="Ming W."/>
            <person name="Munidasa M."/>
            <person name="Muniz J."/>
            <person name="Nguyen L."/>
            <person name="Ongeri F."/>
            <person name="Osuji N."/>
            <person name="Pu L.-L."/>
            <person name="Puazo M."/>
            <person name="Qu C."/>
            <person name="Quiroz J."/>
            <person name="Raj R."/>
            <person name="Weissenberger G."/>
            <person name="Xin Y."/>
            <person name="Zou X."/>
            <person name="Han Y."/>
            <person name="Richards S."/>
            <person name="Worley K."/>
            <person name="Muzny D."/>
            <person name="Gibbs R."/>
        </authorList>
    </citation>
    <scope>NUCLEOTIDE SEQUENCE</scope>
    <source>
        <strain evidence="1">Sampled in the wild</strain>
    </source>
</reference>
<reference evidence="1" key="2">
    <citation type="submission" date="2017-10" db="EMBL/GenBank/DDBJ databases">
        <title>Ladona fulva Genome sequencing and assembly.</title>
        <authorList>
            <person name="Murali S."/>
            <person name="Richards S."/>
            <person name="Bandaranaike D."/>
            <person name="Bellair M."/>
            <person name="Blankenburg K."/>
            <person name="Chao H."/>
            <person name="Dinh H."/>
            <person name="Doddapaneni H."/>
            <person name="Dugan-Rocha S."/>
            <person name="Elkadiri S."/>
            <person name="Gnanaolivu R."/>
            <person name="Hernandez B."/>
            <person name="Skinner E."/>
            <person name="Javaid M."/>
            <person name="Lee S."/>
            <person name="Li M."/>
            <person name="Ming W."/>
            <person name="Munidasa M."/>
            <person name="Muniz J."/>
            <person name="Nguyen L."/>
            <person name="Hughes D."/>
            <person name="Osuji N."/>
            <person name="Pu L.-L."/>
            <person name="Puazo M."/>
            <person name="Qu C."/>
            <person name="Quiroz J."/>
            <person name="Raj R."/>
            <person name="Weissenberger G."/>
            <person name="Xin Y."/>
            <person name="Zou X."/>
            <person name="Han Y."/>
            <person name="Worley K."/>
            <person name="Muzny D."/>
            <person name="Gibbs R."/>
        </authorList>
    </citation>
    <scope>NUCLEOTIDE SEQUENCE</scope>
    <source>
        <strain evidence="1">Sampled in the wild</strain>
    </source>
</reference>
<name>A0A8K0NZ79_LADFU</name>
<evidence type="ECO:0000313" key="2">
    <source>
        <dbReference type="Proteomes" id="UP000792457"/>
    </source>
</evidence>
<comment type="caution">
    <text evidence="1">The sequence shown here is derived from an EMBL/GenBank/DDBJ whole genome shotgun (WGS) entry which is preliminary data.</text>
</comment>
<sequence length="145" mass="16569">MLPSLMEKELRKIQHHVGVLSIPSGSGRDQTIAVQWVLEEWGLNDKVQAFCRDKTATNIWRLNFARVSSRKNLENPRAKMPSSSKGLKRIFPGIIPSLHFVQQHLHKNHPRVEYRELLELTVIYLGVVHSRCVSFKIPGAPLSAR</sequence>
<keyword evidence="2" id="KW-1185">Reference proteome</keyword>
<dbReference type="Proteomes" id="UP000792457">
    <property type="component" value="Unassembled WGS sequence"/>
</dbReference>
<dbReference type="AlphaFoldDB" id="A0A8K0NZ79"/>
<evidence type="ECO:0000313" key="1">
    <source>
        <dbReference type="EMBL" id="KAG8227511.1"/>
    </source>
</evidence>
<dbReference type="EMBL" id="KZ308325">
    <property type="protein sequence ID" value="KAG8227511.1"/>
    <property type="molecule type" value="Genomic_DNA"/>
</dbReference>
<proteinExistence type="predicted"/>